<feature type="non-terminal residue" evidence="1">
    <location>
        <position position="1"/>
    </location>
</feature>
<feature type="non-terminal residue" evidence="1">
    <location>
        <position position="146"/>
    </location>
</feature>
<dbReference type="AlphaFoldDB" id="A0AAW0REK1"/>
<accession>A0AAW0REK1</accession>
<keyword evidence="2" id="KW-1185">Reference proteome</keyword>
<protein>
    <submittedName>
        <fullName evidence="1">Uncharacterized protein</fullName>
    </submittedName>
</protein>
<sequence>FYIQISPSNFVNSPVMTEKYLVYLEVLQSGEELIGEIYETDVFEWVVKPFEQLLVHLFPDFFIFDLDIIDEKLCPRRIFKKQPPFRPSFCRFDESFLDDLEEWTYFYDPASIILSFQDPQDALFKQPRKVLIDDGQVECFFKPCHS</sequence>
<comment type="caution">
    <text evidence="1">The sequence shown here is derived from an EMBL/GenBank/DDBJ whole genome shotgun (WGS) entry which is preliminary data.</text>
</comment>
<dbReference type="EMBL" id="JAAHCF010002272">
    <property type="protein sequence ID" value="KAK8140592.1"/>
    <property type="molecule type" value="Genomic_DNA"/>
</dbReference>
<evidence type="ECO:0000313" key="2">
    <source>
        <dbReference type="Proteomes" id="UP001397290"/>
    </source>
</evidence>
<proteinExistence type="predicted"/>
<organism evidence="1 2">
    <name type="scientific">Beauveria asiatica</name>
    <dbReference type="NCBI Taxonomy" id="1069075"/>
    <lineage>
        <taxon>Eukaryota</taxon>
        <taxon>Fungi</taxon>
        <taxon>Dikarya</taxon>
        <taxon>Ascomycota</taxon>
        <taxon>Pezizomycotina</taxon>
        <taxon>Sordariomycetes</taxon>
        <taxon>Hypocreomycetidae</taxon>
        <taxon>Hypocreales</taxon>
        <taxon>Cordycipitaceae</taxon>
        <taxon>Beauveria</taxon>
    </lineage>
</organism>
<gene>
    <name evidence="1" type="ORF">G3M48_003483</name>
</gene>
<name>A0AAW0REK1_9HYPO</name>
<dbReference type="Proteomes" id="UP001397290">
    <property type="component" value="Unassembled WGS sequence"/>
</dbReference>
<evidence type="ECO:0000313" key="1">
    <source>
        <dbReference type="EMBL" id="KAK8140592.1"/>
    </source>
</evidence>
<reference evidence="1 2" key="1">
    <citation type="submission" date="2020-02" db="EMBL/GenBank/DDBJ databases">
        <title>Comparative genomics of the hypocrealean fungal genus Beauvera.</title>
        <authorList>
            <person name="Showalter D.N."/>
            <person name="Bushley K.E."/>
            <person name="Rehner S.A."/>
        </authorList>
    </citation>
    <scope>NUCLEOTIDE SEQUENCE [LARGE SCALE GENOMIC DNA]</scope>
    <source>
        <strain evidence="1 2">ARSEF4384</strain>
    </source>
</reference>